<dbReference type="PANTHER" id="PTHR33376:SF4">
    <property type="entry name" value="SIALIC ACID-BINDING PERIPLASMIC PROTEIN SIAP"/>
    <property type="match status" value="1"/>
</dbReference>
<evidence type="ECO:0000256" key="3">
    <source>
        <dbReference type="ARBA" id="ARBA00022448"/>
    </source>
</evidence>
<dbReference type="InterPro" id="IPR038404">
    <property type="entry name" value="TRAP_DctP_sf"/>
</dbReference>
<dbReference type="AlphaFoldDB" id="A0A1I5F211"/>
<evidence type="ECO:0000256" key="4">
    <source>
        <dbReference type="ARBA" id="ARBA00022729"/>
    </source>
</evidence>
<dbReference type="Proteomes" id="UP000199236">
    <property type="component" value="Unassembled WGS sequence"/>
</dbReference>
<reference evidence="6 7" key="1">
    <citation type="submission" date="2016-10" db="EMBL/GenBank/DDBJ databases">
        <authorList>
            <person name="de Groot N.N."/>
        </authorList>
    </citation>
    <scope>NUCLEOTIDE SEQUENCE [LARGE SCALE GENOMIC DNA]</scope>
    <source>
        <strain evidence="6 7">CGMCC 1.9157</strain>
    </source>
</reference>
<dbReference type="InterPro" id="IPR018389">
    <property type="entry name" value="DctP_fam"/>
</dbReference>
<dbReference type="NCBIfam" id="NF037995">
    <property type="entry name" value="TRAP_S1"/>
    <property type="match status" value="1"/>
</dbReference>
<dbReference type="NCBIfam" id="TIGR00787">
    <property type="entry name" value="dctP"/>
    <property type="match status" value="1"/>
</dbReference>
<dbReference type="PIRSF" id="PIRSF006470">
    <property type="entry name" value="DctB"/>
    <property type="match status" value="1"/>
</dbReference>
<protein>
    <submittedName>
        <fullName evidence="6">Tripartite ATP-independent transporter solute receptor, DctP family</fullName>
    </submittedName>
</protein>
<name>A0A1I5F211_9HYPH</name>
<evidence type="ECO:0000313" key="7">
    <source>
        <dbReference type="Proteomes" id="UP000199236"/>
    </source>
</evidence>
<accession>A0A1I5F211</accession>
<evidence type="ECO:0000256" key="1">
    <source>
        <dbReference type="ARBA" id="ARBA00004196"/>
    </source>
</evidence>
<dbReference type="RefSeq" id="WP_090071235.1">
    <property type="nucleotide sequence ID" value="NZ_FOVR01000003.1"/>
</dbReference>
<comment type="subcellular location">
    <subcellularLocation>
        <location evidence="1">Cell envelope</location>
    </subcellularLocation>
</comment>
<dbReference type="SUPFAM" id="SSF53850">
    <property type="entry name" value="Periplasmic binding protein-like II"/>
    <property type="match status" value="1"/>
</dbReference>
<dbReference type="STRING" id="655353.SAMN04488056_103452"/>
<dbReference type="Gene3D" id="3.40.190.170">
    <property type="entry name" value="Bacterial extracellular solute-binding protein, family 7"/>
    <property type="match status" value="1"/>
</dbReference>
<dbReference type="Pfam" id="PF03480">
    <property type="entry name" value="DctP"/>
    <property type="match status" value="1"/>
</dbReference>
<dbReference type="InterPro" id="IPR004682">
    <property type="entry name" value="TRAP_DctP"/>
</dbReference>
<feature type="signal peptide" evidence="5">
    <location>
        <begin position="1"/>
        <end position="29"/>
    </location>
</feature>
<gene>
    <name evidence="6" type="ORF">SAMN04488056_103452</name>
</gene>
<keyword evidence="3" id="KW-0813">Transport</keyword>
<dbReference type="EMBL" id="FOVR01000003">
    <property type="protein sequence ID" value="SFO17646.1"/>
    <property type="molecule type" value="Genomic_DNA"/>
</dbReference>
<proteinExistence type="inferred from homology"/>
<keyword evidence="7" id="KW-1185">Reference proteome</keyword>
<keyword evidence="6" id="KW-0675">Receptor</keyword>
<keyword evidence="4 5" id="KW-0732">Signal</keyword>
<dbReference type="GO" id="GO:0055085">
    <property type="term" value="P:transmembrane transport"/>
    <property type="evidence" value="ECO:0007669"/>
    <property type="project" value="InterPro"/>
</dbReference>
<dbReference type="PANTHER" id="PTHR33376">
    <property type="match status" value="1"/>
</dbReference>
<dbReference type="OrthoDB" id="9803763at2"/>
<evidence type="ECO:0000313" key="6">
    <source>
        <dbReference type="EMBL" id="SFO17646.1"/>
    </source>
</evidence>
<dbReference type="CDD" id="cd13672">
    <property type="entry name" value="PBP2_TRAP_Siap"/>
    <property type="match status" value="1"/>
</dbReference>
<comment type="similarity">
    <text evidence="2">Belongs to the bacterial solute-binding protein 7 family.</text>
</comment>
<evidence type="ECO:0000256" key="2">
    <source>
        <dbReference type="ARBA" id="ARBA00009023"/>
    </source>
</evidence>
<organism evidence="6 7">
    <name type="scientific">Cohaesibacter marisflavi</name>
    <dbReference type="NCBI Taxonomy" id="655353"/>
    <lineage>
        <taxon>Bacteria</taxon>
        <taxon>Pseudomonadati</taxon>
        <taxon>Pseudomonadota</taxon>
        <taxon>Alphaproteobacteria</taxon>
        <taxon>Hyphomicrobiales</taxon>
        <taxon>Cohaesibacteraceae</taxon>
    </lineage>
</organism>
<sequence length="331" mass="36154">MKPSIFSPASLVAAAAMTLCVSATMPANAADVTIRWGDVVGGSHPQVMMIDKVADIVSKKSDGRIEIQSFPGGQLGGSRDMIEAVSSGVQHIVTEGAANFGQWVPWISVVEAPFIWKTPEQMISVLNGEMLDEINAQLAPAGMHAISALYYGTRHLTTSDKEIKTVADMEGFKIRVPQNDVFVAMAKAWGAKPTPINFNELYLALQQGLVDGQENPLPTIKSGKLNEVQKYIILTGHIRTPRMVVVNNDFWMGLSEEDRTIITDAVKEASTWANEEIMKQEDSLISEFKAGGVTVIEPDVESFRKATVDAVPPLFTEVWGEGTYEKLQNME</sequence>
<evidence type="ECO:0000256" key="5">
    <source>
        <dbReference type="SAM" id="SignalP"/>
    </source>
</evidence>
<dbReference type="GO" id="GO:0030288">
    <property type="term" value="C:outer membrane-bounded periplasmic space"/>
    <property type="evidence" value="ECO:0007669"/>
    <property type="project" value="InterPro"/>
</dbReference>
<feature type="chain" id="PRO_5011739615" evidence="5">
    <location>
        <begin position="30"/>
        <end position="331"/>
    </location>
</feature>